<evidence type="ECO:0000256" key="1">
    <source>
        <dbReference type="ARBA" id="ARBA00005736"/>
    </source>
</evidence>
<dbReference type="GO" id="GO:0000379">
    <property type="term" value="P:tRNA-type intron splice site recognition and cleavage"/>
    <property type="evidence" value="ECO:0007669"/>
    <property type="project" value="TreeGrafter"/>
</dbReference>
<dbReference type="PANTHER" id="PTHR21027">
    <property type="entry name" value="TRNA-SPLICING ENDONUCLEASE SUBUNIT SEN54"/>
    <property type="match status" value="1"/>
</dbReference>
<evidence type="ECO:0000313" key="5">
    <source>
        <dbReference type="Proteomes" id="UP001279734"/>
    </source>
</evidence>
<comment type="caution">
    <text evidence="4">The sequence shown here is derived from an EMBL/GenBank/DDBJ whole genome shotgun (WGS) entry which is preliminary data.</text>
</comment>
<dbReference type="Proteomes" id="UP001279734">
    <property type="component" value="Unassembled WGS sequence"/>
</dbReference>
<dbReference type="Pfam" id="PF12928">
    <property type="entry name" value="tRNA_int_end_N2"/>
    <property type="match status" value="1"/>
</dbReference>
<evidence type="ECO:0000313" key="4">
    <source>
        <dbReference type="EMBL" id="GMH20169.1"/>
    </source>
</evidence>
<feature type="domain" description="tRNA-splicing endonuclease subunit Sen54 N-terminal" evidence="3">
    <location>
        <begin position="131"/>
        <end position="195"/>
    </location>
</feature>
<dbReference type="PANTHER" id="PTHR21027:SF1">
    <property type="entry name" value="TRNA-SPLICING ENDONUCLEASE SUBUNIT SEN54"/>
    <property type="match status" value="1"/>
</dbReference>
<protein>
    <recommendedName>
        <fullName evidence="3">tRNA-splicing endonuclease subunit Sen54 N-terminal domain-containing protein</fullName>
    </recommendedName>
</protein>
<name>A0AAD3SZS5_NEPGR</name>
<dbReference type="AlphaFoldDB" id="A0AAD3SZS5"/>
<accession>A0AAD3SZS5</accession>
<dbReference type="GO" id="GO:0000214">
    <property type="term" value="C:tRNA-intron endonuclease complex"/>
    <property type="evidence" value="ECO:0007669"/>
    <property type="project" value="TreeGrafter"/>
</dbReference>
<dbReference type="InterPro" id="IPR024336">
    <property type="entry name" value="tRNA_splic_suSen54_N"/>
</dbReference>
<reference evidence="4" key="1">
    <citation type="submission" date="2023-05" db="EMBL/GenBank/DDBJ databases">
        <title>Nepenthes gracilis genome sequencing.</title>
        <authorList>
            <person name="Fukushima K."/>
        </authorList>
    </citation>
    <scope>NUCLEOTIDE SEQUENCE</scope>
    <source>
        <strain evidence="4">SING2019-196</strain>
    </source>
</reference>
<keyword evidence="5" id="KW-1185">Reference proteome</keyword>
<gene>
    <name evidence="4" type="ORF">Nepgr_022010</name>
</gene>
<evidence type="ECO:0000259" key="3">
    <source>
        <dbReference type="Pfam" id="PF12928"/>
    </source>
</evidence>
<organism evidence="4 5">
    <name type="scientific">Nepenthes gracilis</name>
    <name type="common">Slender pitcher plant</name>
    <dbReference type="NCBI Taxonomy" id="150966"/>
    <lineage>
        <taxon>Eukaryota</taxon>
        <taxon>Viridiplantae</taxon>
        <taxon>Streptophyta</taxon>
        <taxon>Embryophyta</taxon>
        <taxon>Tracheophyta</taxon>
        <taxon>Spermatophyta</taxon>
        <taxon>Magnoliopsida</taxon>
        <taxon>eudicotyledons</taxon>
        <taxon>Gunneridae</taxon>
        <taxon>Pentapetalae</taxon>
        <taxon>Caryophyllales</taxon>
        <taxon>Nepenthaceae</taxon>
        <taxon>Nepenthes</taxon>
    </lineage>
</organism>
<proteinExistence type="inferred from homology"/>
<keyword evidence="2" id="KW-0819">tRNA processing</keyword>
<sequence length="357" mass="40428">MPIAAAIIEILPGFSFNIWSSLRFYALHLFRSLLPCFPSVPLLLTGFFPRRSFAEQLLTEQFRKWITIRCKNCSIRSFADKVFDERPKRHGLMSLVFSFAMDDEDWFSSSGGLSDSEACCEDTNDEELFYTAGSKSKLQFRKEISKACWSDEMGMAEVIELKGRLFTTMGIVRSGKIYCSIEETLFLAEIGALVLVDDKDTPLPLKHMYEKVAEGKNGCSWEAFEVYRHLKSLGYIVGRHDIPWSLKCIKSSSVSLEYTSGKAEIADSSSIVGLLNDLQIKEVRPIFDVYLPNRKFRKSSPGDPSFLICLTGSHPPSRAAIKDLERRCSGIHLRFGHVEHGRVSFFSFNKVELPVLP</sequence>
<dbReference type="EMBL" id="BSYO01000021">
    <property type="protein sequence ID" value="GMH20169.1"/>
    <property type="molecule type" value="Genomic_DNA"/>
</dbReference>
<evidence type="ECO:0000256" key="2">
    <source>
        <dbReference type="ARBA" id="ARBA00022694"/>
    </source>
</evidence>
<comment type="similarity">
    <text evidence="1">Belongs to the SEN54 family.</text>
</comment>
<dbReference type="InterPro" id="IPR024337">
    <property type="entry name" value="tRNA_splic_suSen54"/>
</dbReference>